<evidence type="ECO:0000256" key="2">
    <source>
        <dbReference type="ARBA" id="ARBA00022679"/>
    </source>
</evidence>
<keyword evidence="7" id="KW-1185">Reference proteome</keyword>
<comment type="caution">
    <text evidence="6">The sequence shown here is derived from an EMBL/GenBank/DDBJ whole genome shotgun (WGS) entry which is preliminary data.</text>
</comment>
<evidence type="ECO:0000313" key="6">
    <source>
        <dbReference type="EMBL" id="NGY03702.1"/>
    </source>
</evidence>
<dbReference type="CDD" id="cd13970">
    <property type="entry name" value="ABC1_ADCK3"/>
    <property type="match status" value="1"/>
</dbReference>
<dbReference type="InterPro" id="IPR034646">
    <property type="entry name" value="ADCK3_dom"/>
</dbReference>
<dbReference type="InterPro" id="IPR004147">
    <property type="entry name" value="ABC1_dom"/>
</dbReference>
<dbReference type="GO" id="GO:0016301">
    <property type="term" value="F:kinase activity"/>
    <property type="evidence" value="ECO:0007669"/>
    <property type="project" value="UniProtKB-KW"/>
</dbReference>
<dbReference type="SUPFAM" id="SSF56112">
    <property type="entry name" value="Protein kinase-like (PK-like)"/>
    <property type="match status" value="1"/>
</dbReference>
<feature type="domain" description="ABC1 atypical kinase-like" evidence="5">
    <location>
        <begin position="104"/>
        <end position="349"/>
    </location>
</feature>
<sequence length="475" mass="52884">MAAREDGRQKLSIVALKTKPLERSIALTRLGVGAGAKIMAHSLANIFRGEISRDSANREFYERQAQILADELGKLKGSVMKAGQMLSLYGQYFLPEEAVVVLSQLQDDTPPVAWNVVAPVLERSLGRSRLRELDIDTEAMAAASLGQVHRARRKKDGRELCVKIQYPGVADAIESDIRTLSRLLIMTRLTPKGLDLQPVFNEVREMLYREVDYEAEAGFTRQFAARLAGDTRFVVPEVISEYSSPQILTTSYESNCSVRDARVQKLGQARRDRLGGAFLELFFNEFFRWGMVQSDPHFGNYRFRVGERAEDDRIVLLDFGATRIFGRGFIENYSDIVEGSLRRDREQVLRGAIAIGLMSEKMPRSALDAFAAMCEAIVEPFEAADDQAAGGTLRNKNGAYCWGDSDLPMRSGRIAATNALSVHFRVPPREIVFLHRRLAGVFIMLATLRSEVDGRAALLAALHDAHQEPASGVTL</sequence>
<keyword evidence="2" id="KW-0808">Transferase</keyword>
<keyword evidence="3" id="KW-0547">Nucleotide-binding</keyword>
<evidence type="ECO:0000313" key="7">
    <source>
        <dbReference type="Proteomes" id="UP000472676"/>
    </source>
</evidence>
<evidence type="ECO:0000256" key="3">
    <source>
        <dbReference type="ARBA" id="ARBA00022741"/>
    </source>
</evidence>
<evidence type="ECO:0000256" key="1">
    <source>
        <dbReference type="ARBA" id="ARBA00009670"/>
    </source>
</evidence>
<dbReference type="InterPro" id="IPR051409">
    <property type="entry name" value="Atypical_kinase_ADCK"/>
</dbReference>
<proteinExistence type="inferred from homology"/>
<gene>
    <name evidence="6" type="ORF">G7Y85_02895</name>
</gene>
<dbReference type="GO" id="GO:0005524">
    <property type="term" value="F:ATP binding"/>
    <property type="evidence" value="ECO:0007669"/>
    <property type="project" value="UniProtKB-KW"/>
</dbReference>
<dbReference type="InterPro" id="IPR011009">
    <property type="entry name" value="Kinase-like_dom_sf"/>
</dbReference>
<keyword evidence="4" id="KW-0067">ATP-binding</keyword>
<name>A0A6M2BLY0_9GAMM</name>
<dbReference type="EMBL" id="JAAMOW010000001">
    <property type="protein sequence ID" value="NGY03702.1"/>
    <property type="molecule type" value="Genomic_DNA"/>
</dbReference>
<accession>A0A6M2BLY0</accession>
<dbReference type="Proteomes" id="UP000472676">
    <property type="component" value="Unassembled WGS sequence"/>
</dbReference>
<keyword evidence="6" id="KW-0418">Kinase</keyword>
<dbReference type="PANTHER" id="PTHR43851">
    <property type="match status" value="1"/>
</dbReference>
<comment type="similarity">
    <text evidence="1">Belongs to the protein kinase superfamily. ADCK protein kinase family.</text>
</comment>
<dbReference type="GO" id="GO:0006744">
    <property type="term" value="P:ubiquinone biosynthetic process"/>
    <property type="evidence" value="ECO:0007669"/>
    <property type="project" value="TreeGrafter"/>
</dbReference>
<evidence type="ECO:0000259" key="5">
    <source>
        <dbReference type="Pfam" id="PF03109"/>
    </source>
</evidence>
<evidence type="ECO:0000256" key="4">
    <source>
        <dbReference type="ARBA" id="ARBA00022840"/>
    </source>
</evidence>
<dbReference type="Pfam" id="PF03109">
    <property type="entry name" value="ABC1"/>
    <property type="match status" value="1"/>
</dbReference>
<protein>
    <submittedName>
        <fullName evidence="6">AarF/ABC1/UbiB kinase family protein</fullName>
    </submittedName>
</protein>
<dbReference type="PANTHER" id="PTHR43851:SF3">
    <property type="entry name" value="COENZYME Q8"/>
    <property type="match status" value="1"/>
</dbReference>
<dbReference type="AlphaFoldDB" id="A0A6M2BLY0"/>
<organism evidence="6 7">
    <name type="scientific">Solimonas terrae</name>
    <dbReference type="NCBI Taxonomy" id="1396819"/>
    <lineage>
        <taxon>Bacteria</taxon>
        <taxon>Pseudomonadati</taxon>
        <taxon>Pseudomonadota</taxon>
        <taxon>Gammaproteobacteria</taxon>
        <taxon>Nevskiales</taxon>
        <taxon>Nevskiaceae</taxon>
        <taxon>Solimonas</taxon>
    </lineage>
</organism>
<reference evidence="6 7" key="1">
    <citation type="journal article" date="2014" name="Int. J. Syst. Evol. Microbiol.">
        <title>Solimonas terrae sp. nov., isolated from soil.</title>
        <authorList>
            <person name="Kim S.J."/>
            <person name="Moon J.Y."/>
            <person name="Weon H.Y."/>
            <person name="Ahn J.H."/>
            <person name="Chen W.M."/>
            <person name="Kwon S.W."/>
        </authorList>
    </citation>
    <scope>NUCLEOTIDE SEQUENCE [LARGE SCALE GENOMIC DNA]</scope>
    <source>
        <strain evidence="6 7">KIS83-12</strain>
    </source>
</reference>